<protein>
    <submittedName>
        <fullName evidence="1">Uncharacterized protein</fullName>
    </submittedName>
</protein>
<evidence type="ECO:0000313" key="3">
    <source>
        <dbReference type="Proteomes" id="UP000029382"/>
    </source>
</evidence>
<name>A0A091BLI2_STREI</name>
<organism evidence="1 3">
    <name type="scientific">Streptococcus equinus JB1</name>
    <dbReference type="NCBI Taxonomy" id="1294274"/>
    <lineage>
        <taxon>Bacteria</taxon>
        <taxon>Bacillati</taxon>
        <taxon>Bacillota</taxon>
        <taxon>Bacilli</taxon>
        <taxon>Lactobacillales</taxon>
        <taxon>Streptococcaceae</taxon>
        <taxon>Streptococcus</taxon>
    </lineage>
</organism>
<dbReference type="EMBL" id="AUZH01000042">
    <property type="protein sequence ID" value="KFN85320.1"/>
    <property type="molecule type" value="Genomic_DNA"/>
</dbReference>
<sequence>MQIFTYNDFLKDKGIITFEQAEKIYEDLISSVNIHDSEFLEYWQRLIELCAQYAEARGKFLTIPLGEREYADESRKRIHDSIIIQLNIIKRYAEKLGNDVSWFDEFHDDRKRKGDFANYLNYVYAVNAR</sequence>
<accession>A0A091BLI2</accession>
<evidence type="ECO:0000313" key="4">
    <source>
        <dbReference type="Proteomes" id="UP000182793"/>
    </source>
</evidence>
<dbReference type="Proteomes" id="UP000029382">
    <property type="component" value="Unassembled WGS sequence"/>
</dbReference>
<dbReference type="Proteomes" id="UP000182793">
    <property type="component" value="Unassembled WGS sequence"/>
</dbReference>
<evidence type="ECO:0000313" key="1">
    <source>
        <dbReference type="EMBL" id="KFN85320.1"/>
    </source>
</evidence>
<dbReference type="EMBL" id="FOTG01000017">
    <property type="protein sequence ID" value="SFL48686.1"/>
    <property type="molecule type" value="Genomic_DNA"/>
</dbReference>
<proteinExistence type="predicted"/>
<evidence type="ECO:0000313" key="2">
    <source>
        <dbReference type="EMBL" id="SFL48686.1"/>
    </source>
</evidence>
<gene>
    <name evidence="1" type="ORF">H702_10175</name>
    <name evidence="2" type="ORF">SAMN02910290_01985</name>
</gene>
<keyword evidence="4" id="KW-1185">Reference proteome</keyword>
<dbReference type="AlphaFoldDB" id="A0A091BLI2"/>
<comment type="caution">
    <text evidence="1">The sequence shown here is derived from an EMBL/GenBank/DDBJ whole genome shotgun (WGS) entry which is preliminary data.</text>
</comment>
<dbReference type="RefSeq" id="WP_001165437.1">
    <property type="nucleotide sequence ID" value="NZ_AUZH01000042.1"/>
</dbReference>
<reference evidence="1 3" key="1">
    <citation type="journal article" date="2014" name="Genome Announc.">
        <title>Draft Genome Sequences of Streptococcus bovis Strains ATCC 33317 and JB1.</title>
        <authorList>
            <person name="Benahmed F.H."/>
            <person name="Gopinath G.R."/>
            <person name="Harbottle H."/>
            <person name="Cotta M.A."/>
            <person name="Luo Y."/>
            <person name="Henderson C."/>
            <person name="Teri P."/>
            <person name="Soppet D."/>
            <person name="Rasmussen M."/>
            <person name="Whitehead T.R."/>
            <person name="Davidson M."/>
        </authorList>
    </citation>
    <scope>NUCLEOTIDE SEQUENCE [LARGE SCALE GENOMIC DNA]</scope>
    <source>
        <strain evidence="1 3">JB1</strain>
    </source>
</reference>
<reference evidence="2 4" key="2">
    <citation type="submission" date="2016-10" db="EMBL/GenBank/DDBJ databases">
        <authorList>
            <person name="Varghese N."/>
            <person name="Submissions S."/>
        </authorList>
    </citation>
    <scope>NUCLEOTIDE SEQUENCE [LARGE SCALE GENOMIC DNA]</scope>
    <source>
        <strain evidence="2 4">JB1</strain>
    </source>
</reference>
<dbReference type="Gene3D" id="1.10.287.800">
    <property type="entry name" value="protein ne1242"/>
    <property type="match status" value="1"/>
</dbReference>